<keyword evidence="3" id="KW-1185">Reference proteome</keyword>
<keyword evidence="1" id="KW-1133">Transmembrane helix</keyword>
<reference evidence="2 3" key="1">
    <citation type="submission" date="2017-06" db="EMBL/GenBank/DDBJ databases">
        <title>Complete genome sequence of Paenibacillus donghaensis KCTC 13049T isolated from East Sea sediment, South Korea.</title>
        <authorList>
            <person name="Jung B.K."/>
            <person name="Hong S.-J."/>
            <person name="Shin J.-H."/>
        </authorList>
    </citation>
    <scope>NUCLEOTIDE SEQUENCE [LARGE SCALE GENOMIC DNA]</scope>
    <source>
        <strain evidence="2 3">KCTC 13049</strain>
    </source>
</reference>
<dbReference type="Proteomes" id="UP000249890">
    <property type="component" value="Chromosome"/>
</dbReference>
<feature type="transmembrane region" description="Helical" evidence="1">
    <location>
        <begin position="115"/>
        <end position="138"/>
    </location>
</feature>
<accession>A0A2Z2KB64</accession>
<dbReference type="KEGG" id="pdh:B9T62_08825"/>
<dbReference type="OrthoDB" id="2620051at2"/>
<feature type="transmembrane region" description="Helical" evidence="1">
    <location>
        <begin position="34"/>
        <end position="61"/>
    </location>
</feature>
<keyword evidence="1" id="KW-0812">Transmembrane</keyword>
<gene>
    <name evidence="2" type="ORF">B9T62_08825</name>
</gene>
<proteinExistence type="predicted"/>
<dbReference type="RefSeq" id="WP_087914891.1">
    <property type="nucleotide sequence ID" value="NZ_CP021780.1"/>
</dbReference>
<organism evidence="2 3">
    <name type="scientific">Paenibacillus donghaensis</name>
    <dbReference type="NCBI Taxonomy" id="414771"/>
    <lineage>
        <taxon>Bacteria</taxon>
        <taxon>Bacillati</taxon>
        <taxon>Bacillota</taxon>
        <taxon>Bacilli</taxon>
        <taxon>Bacillales</taxon>
        <taxon>Paenibacillaceae</taxon>
        <taxon>Paenibacillus</taxon>
    </lineage>
</organism>
<evidence type="ECO:0008006" key="4">
    <source>
        <dbReference type="Google" id="ProtNLM"/>
    </source>
</evidence>
<dbReference type="AlphaFoldDB" id="A0A2Z2KB64"/>
<name>A0A2Z2KB64_9BACL</name>
<evidence type="ECO:0000313" key="3">
    <source>
        <dbReference type="Proteomes" id="UP000249890"/>
    </source>
</evidence>
<protein>
    <recommendedName>
        <fullName evidence="4">DUF2178 domain-containing protein</fullName>
    </recommendedName>
</protein>
<evidence type="ECO:0000256" key="1">
    <source>
        <dbReference type="SAM" id="Phobius"/>
    </source>
</evidence>
<feature type="transmembrane region" description="Helical" evidence="1">
    <location>
        <begin position="7"/>
        <end position="28"/>
    </location>
</feature>
<sequence>MNRNKIWLYAAAAVFGAVAMVVGGFVVTGEDYRMISGLLIGLGAAVFGLGTANGIGSLSISKAQFAEMSRRKQIEMADERNSRIKDKVGAALNKIVIYALCCLLVILGFMGTPVIVIVMITSILLLELVLAITLTSYYSRRM</sequence>
<feature type="transmembrane region" description="Helical" evidence="1">
    <location>
        <begin position="90"/>
        <end position="109"/>
    </location>
</feature>
<dbReference type="EMBL" id="CP021780">
    <property type="protein sequence ID" value="ASA20875.1"/>
    <property type="molecule type" value="Genomic_DNA"/>
</dbReference>
<evidence type="ECO:0000313" key="2">
    <source>
        <dbReference type="EMBL" id="ASA20875.1"/>
    </source>
</evidence>
<keyword evidence="1" id="KW-0472">Membrane</keyword>